<dbReference type="Proteomes" id="UP000683925">
    <property type="component" value="Unassembled WGS sequence"/>
</dbReference>
<proteinExistence type="predicted"/>
<dbReference type="OrthoDB" id="319166at2759"/>
<reference evidence="1" key="1">
    <citation type="submission" date="2021-01" db="EMBL/GenBank/DDBJ databases">
        <authorList>
            <consortium name="Genoscope - CEA"/>
            <person name="William W."/>
        </authorList>
    </citation>
    <scope>NUCLEOTIDE SEQUENCE</scope>
</reference>
<protein>
    <submittedName>
        <fullName evidence="1">Uncharacterized protein</fullName>
    </submittedName>
</protein>
<organism evidence="1 2">
    <name type="scientific">Paramecium octaurelia</name>
    <dbReference type="NCBI Taxonomy" id="43137"/>
    <lineage>
        <taxon>Eukaryota</taxon>
        <taxon>Sar</taxon>
        <taxon>Alveolata</taxon>
        <taxon>Ciliophora</taxon>
        <taxon>Intramacronucleata</taxon>
        <taxon>Oligohymenophorea</taxon>
        <taxon>Peniculida</taxon>
        <taxon>Parameciidae</taxon>
        <taxon>Paramecium</taxon>
    </lineage>
</organism>
<keyword evidence="2" id="KW-1185">Reference proteome</keyword>
<comment type="caution">
    <text evidence="1">The sequence shown here is derived from an EMBL/GenBank/DDBJ whole genome shotgun (WGS) entry which is preliminary data.</text>
</comment>
<dbReference type="EMBL" id="CAJJDP010000102">
    <property type="protein sequence ID" value="CAD8192666.1"/>
    <property type="molecule type" value="Genomic_DNA"/>
</dbReference>
<accession>A0A8S1X365</accession>
<dbReference type="PANTHER" id="PTHR33706:SF1">
    <property type="entry name" value="TPR REPEAT PROTEIN"/>
    <property type="match status" value="1"/>
</dbReference>
<name>A0A8S1X365_PAROT</name>
<sequence>MFLQDFFSSFRQDEDEWDQENQIFKKLCYKSESLDRQNNLEVCGDLMIVLIENKLYSFEEIQNELIDNLEEKKKVNNLELDDVIQQLRIFFQLLEIKQRKNKIPIYFIQQLVDSEKNLNQAINNLPYWQKTIIQIITQILLKQQDILKATNKEELKTLIFPTHEEYQKSRILVGPTIFGLQNGNFIYIIDGVQKQVILILCQGGEMRMGKKRGVWKEYGILDEDFQNETSLKIQFNQGMITYIKDGEILSQCNSIDHVLLKNIQQIKFQRWNGNYNNGKKSGKFQIIWKGENLNIGGEYNQKGEKFGSWTELFENYGDKSQVYYIGEYLDGKKYGSWSRQYDDGLNTITLPLGMYSEERLKDGVWLELHEKFWDNHQVFYTGQYNKGVKNGFWAMKQNLNNSKIIGGGFYNQKGMKSGEWNEKYFWDNLVIEVGDYENGRKIGNWFSKIEKLRTNIFALESQSSQLHFHGDYKDGVKVGLWDIFFQDDENYKLIGGGIYDDKGMKNGKWIEFDKNYKYSLGWLIQEWKEIWFLGRQNQTLYIINLYTFRFGGMYDSNGVKQGKWSLRNQLVTDPFCYDDYDQNGSYINGIKVGKYSDHFFNINFQGQYNDKGMRNGKWKEIKNKDNQKCKIIYEGEYDNGFQIGKWEIYDDNYDRLLQISQIIIAQRGGGTYIQEGIKDGMWIELHENFFYRVEVRYDGQYQSGIKIGDWIIKKKNMKKTNYKQIGGGQYNDQGMKIGYWEYLSKFYFWKNLIVGNYIQGKKIGIFKEEKARKLL</sequence>
<evidence type="ECO:0000313" key="1">
    <source>
        <dbReference type="EMBL" id="CAD8192666.1"/>
    </source>
</evidence>
<dbReference type="AlphaFoldDB" id="A0A8S1X365"/>
<gene>
    <name evidence="1" type="ORF">POCTA_138.1.T1020191</name>
</gene>
<evidence type="ECO:0000313" key="2">
    <source>
        <dbReference type="Proteomes" id="UP000683925"/>
    </source>
</evidence>
<dbReference type="PANTHER" id="PTHR33706">
    <property type="entry name" value="MORN VARIANT REPEAT PROTEIN"/>
    <property type="match status" value="1"/>
</dbReference>